<dbReference type="RefSeq" id="WP_186891382.1">
    <property type="nucleotide sequence ID" value="NZ_JACOFU010000005.1"/>
</dbReference>
<protein>
    <recommendedName>
        <fullName evidence="4">Integral membrane protein</fullName>
    </recommendedName>
</protein>
<accession>A0ABR6XSH9</accession>
<name>A0ABR6XSH9_9BURK</name>
<evidence type="ECO:0000313" key="2">
    <source>
        <dbReference type="EMBL" id="MBC3832328.1"/>
    </source>
</evidence>
<feature type="transmembrane region" description="Helical" evidence="1">
    <location>
        <begin position="38"/>
        <end position="54"/>
    </location>
</feature>
<gene>
    <name evidence="2" type="ORF">H8K33_12460</name>
</gene>
<reference evidence="2 3" key="1">
    <citation type="submission" date="2020-08" db="EMBL/GenBank/DDBJ databases">
        <title>Novel species isolated from subtropical streams in China.</title>
        <authorList>
            <person name="Lu H."/>
        </authorList>
    </citation>
    <scope>NUCLEOTIDE SEQUENCE [LARGE SCALE GENOMIC DNA]</scope>
    <source>
        <strain evidence="2 3">KCTC 52442</strain>
    </source>
</reference>
<feature type="transmembrane region" description="Helical" evidence="1">
    <location>
        <begin position="59"/>
        <end position="76"/>
    </location>
</feature>
<keyword evidence="1" id="KW-1133">Transmembrane helix</keyword>
<dbReference type="Proteomes" id="UP000643610">
    <property type="component" value="Unassembled WGS sequence"/>
</dbReference>
<proteinExistence type="predicted"/>
<organism evidence="2 3">
    <name type="scientific">Undibacterium amnicola</name>
    <dbReference type="NCBI Taxonomy" id="1834038"/>
    <lineage>
        <taxon>Bacteria</taxon>
        <taxon>Pseudomonadati</taxon>
        <taxon>Pseudomonadota</taxon>
        <taxon>Betaproteobacteria</taxon>
        <taxon>Burkholderiales</taxon>
        <taxon>Oxalobacteraceae</taxon>
        <taxon>Undibacterium</taxon>
    </lineage>
</organism>
<dbReference type="EMBL" id="JACOFU010000005">
    <property type="protein sequence ID" value="MBC3832328.1"/>
    <property type="molecule type" value="Genomic_DNA"/>
</dbReference>
<feature type="transmembrane region" description="Helical" evidence="1">
    <location>
        <begin position="91"/>
        <end position="114"/>
    </location>
</feature>
<keyword evidence="1" id="KW-0812">Transmembrane</keyword>
<evidence type="ECO:0000256" key="1">
    <source>
        <dbReference type="SAM" id="Phobius"/>
    </source>
</evidence>
<evidence type="ECO:0000313" key="3">
    <source>
        <dbReference type="Proteomes" id="UP000643610"/>
    </source>
</evidence>
<evidence type="ECO:0008006" key="4">
    <source>
        <dbReference type="Google" id="ProtNLM"/>
    </source>
</evidence>
<keyword evidence="3" id="KW-1185">Reference proteome</keyword>
<keyword evidence="1" id="KW-0472">Membrane</keyword>
<sequence length="136" mass="14594">MKINNIRRLATASILLTPIILMAVTAYRWRTGSCAGDVHGSVWILMLFAASLVMTKNPYSAIAACLAYLPVGYIFSTEPCTAPRSQGAGGLIYLMAPLFIGFVLFGTVIGGWILRLVFGISHNALPPSSRSNTDSN</sequence>
<comment type="caution">
    <text evidence="2">The sequence shown here is derived from an EMBL/GenBank/DDBJ whole genome shotgun (WGS) entry which is preliminary data.</text>
</comment>